<protein>
    <submittedName>
        <fullName evidence="1">Uncharacterized protein</fullName>
    </submittedName>
</protein>
<organism evidence="1">
    <name type="scientific">Anguilla anguilla</name>
    <name type="common">European freshwater eel</name>
    <name type="synonym">Muraena anguilla</name>
    <dbReference type="NCBI Taxonomy" id="7936"/>
    <lineage>
        <taxon>Eukaryota</taxon>
        <taxon>Metazoa</taxon>
        <taxon>Chordata</taxon>
        <taxon>Craniata</taxon>
        <taxon>Vertebrata</taxon>
        <taxon>Euteleostomi</taxon>
        <taxon>Actinopterygii</taxon>
        <taxon>Neopterygii</taxon>
        <taxon>Teleostei</taxon>
        <taxon>Anguilliformes</taxon>
        <taxon>Anguillidae</taxon>
        <taxon>Anguilla</taxon>
    </lineage>
</organism>
<proteinExistence type="predicted"/>
<name>A0A0E9VJM8_ANGAN</name>
<reference evidence="1" key="1">
    <citation type="submission" date="2014-11" db="EMBL/GenBank/DDBJ databases">
        <authorList>
            <person name="Amaro Gonzalez C."/>
        </authorList>
    </citation>
    <scope>NUCLEOTIDE SEQUENCE</scope>
</reference>
<dbReference type="AlphaFoldDB" id="A0A0E9VJM8"/>
<sequence length="43" mass="5005">MVVKCLPGFHNEMHIKQQLCTQALCDYDSVDSHWLLGRCCPQR</sequence>
<accession>A0A0E9VJM8</accession>
<dbReference type="EMBL" id="GBXM01031149">
    <property type="protein sequence ID" value="JAH77428.1"/>
    <property type="molecule type" value="Transcribed_RNA"/>
</dbReference>
<evidence type="ECO:0000313" key="1">
    <source>
        <dbReference type="EMBL" id="JAH77428.1"/>
    </source>
</evidence>
<reference evidence="1" key="2">
    <citation type="journal article" date="2015" name="Fish Shellfish Immunol.">
        <title>Early steps in the European eel (Anguilla anguilla)-Vibrio vulnificus interaction in the gills: Role of the RtxA13 toxin.</title>
        <authorList>
            <person name="Callol A."/>
            <person name="Pajuelo D."/>
            <person name="Ebbesson L."/>
            <person name="Teles M."/>
            <person name="MacKenzie S."/>
            <person name="Amaro C."/>
        </authorList>
    </citation>
    <scope>NUCLEOTIDE SEQUENCE</scope>
</reference>